<evidence type="ECO:0000259" key="3">
    <source>
        <dbReference type="PROSITE" id="PS51670"/>
    </source>
</evidence>
<accession>A0AAN5DGW9</accession>
<sequence length="142" mass="14151">MNALLFSSFLIALVSQAAAQCGSSDSPNCASWAANGFCTNTAYTLAMRQQYCGTRCGLCTATAAPGAGAGACTADANARCAVWVANGFCTNSFYTQEQKTQYCCKSCGGASGTTTTAEGTTTTAAGGTTTTTTGATTTTTTA</sequence>
<dbReference type="SMART" id="SM00254">
    <property type="entry name" value="ShKT"/>
    <property type="match status" value="2"/>
</dbReference>
<dbReference type="InterPro" id="IPR003582">
    <property type="entry name" value="ShKT_dom"/>
</dbReference>
<keyword evidence="5" id="KW-1185">Reference proteome</keyword>
<evidence type="ECO:0000256" key="2">
    <source>
        <dbReference type="SAM" id="SignalP"/>
    </source>
</evidence>
<name>A0AAN5DGW9_9BILA</name>
<feature type="signal peptide" evidence="2">
    <location>
        <begin position="1"/>
        <end position="19"/>
    </location>
</feature>
<organism evidence="4 5">
    <name type="scientific">Pristionchus mayeri</name>
    <dbReference type="NCBI Taxonomy" id="1317129"/>
    <lineage>
        <taxon>Eukaryota</taxon>
        <taxon>Metazoa</taxon>
        <taxon>Ecdysozoa</taxon>
        <taxon>Nematoda</taxon>
        <taxon>Chromadorea</taxon>
        <taxon>Rhabditida</taxon>
        <taxon>Rhabditina</taxon>
        <taxon>Diplogasteromorpha</taxon>
        <taxon>Diplogasteroidea</taxon>
        <taxon>Neodiplogasteridae</taxon>
        <taxon>Pristionchus</taxon>
    </lineage>
</organism>
<gene>
    <name evidence="4" type="ORF">PMAYCL1PPCAC_32492</name>
</gene>
<evidence type="ECO:0000256" key="1">
    <source>
        <dbReference type="PROSITE-ProRule" id="PRU01005"/>
    </source>
</evidence>
<reference evidence="5" key="1">
    <citation type="submission" date="2022-10" db="EMBL/GenBank/DDBJ databases">
        <title>Genome assembly of Pristionchus species.</title>
        <authorList>
            <person name="Yoshida K."/>
            <person name="Sommer R.J."/>
        </authorList>
    </citation>
    <scope>NUCLEOTIDE SEQUENCE [LARGE SCALE GENOMIC DNA]</scope>
    <source>
        <strain evidence="5">RS5460</strain>
    </source>
</reference>
<dbReference type="Gene3D" id="1.10.10.1940">
    <property type="match status" value="2"/>
</dbReference>
<dbReference type="PROSITE" id="PS51670">
    <property type="entry name" value="SHKT"/>
    <property type="match status" value="1"/>
</dbReference>
<dbReference type="Pfam" id="PF01549">
    <property type="entry name" value="ShK"/>
    <property type="match status" value="2"/>
</dbReference>
<dbReference type="EMBL" id="BTRK01000006">
    <property type="protein sequence ID" value="GMR62297.1"/>
    <property type="molecule type" value="Genomic_DNA"/>
</dbReference>
<keyword evidence="2" id="KW-0732">Signal</keyword>
<evidence type="ECO:0000313" key="4">
    <source>
        <dbReference type="EMBL" id="GMR62297.1"/>
    </source>
</evidence>
<feature type="domain" description="ShKT" evidence="3">
    <location>
        <begin position="21"/>
        <end position="59"/>
    </location>
</feature>
<protein>
    <recommendedName>
        <fullName evidence="3">ShKT domain-containing protein</fullName>
    </recommendedName>
</protein>
<proteinExistence type="predicted"/>
<comment type="caution">
    <text evidence="1">Lacks conserved residue(s) required for the propagation of feature annotation.</text>
</comment>
<dbReference type="Proteomes" id="UP001328107">
    <property type="component" value="Unassembled WGS sequence"/>
</dbReference>
<comment type="caution">
    <text evidence="4">The sequence shown here is derived from an EMBL/GenBank/DDBJ whole genome shotgun (WGS) entry which is preliminary data.</text>
</comment>
<feature type="chain" id="PRO_5042814783" description="ShKT domain-containing protein" evidence="2">
    <location>
        <begin position="20"/>
        <end position="142"/>
    </location>
</feature>
<dbReference type="PANTHER" id="PTHR46707:SF1">
    <property type="entry name" value="COEXPRESSED WITH POLYCYSTINS-RELATED"/>
    <property type="match status" value="1"/>
</dbReference>
<dbReference type="PANTHER" id="PTHR46707">
    <property type="entry name" value="PROTEIN CBG07468"/>
    <property type="match status" value="1"/>
</dbReference>
<dbReference type="AlphaFoldDB" id="A0AAN5DGW9"/>
<evidence type="ECO:0000313" key="5">
    <source>
        <dbReference type="Proteomes" id="UP001328107"/>
    </source>
</evidence>